<dbReference type="AlphaFoldDB" id="A0A0P0Y5G8"/>
<proteinExistence type="predicted"/>
<reference evidence="2" key="1">
    <citation type="journal article" date="2005" name="Nature">
        <title>The map-based sequence of the rice genome.</title>
        <authorList>
            <consortium name="International rice genome sequencing project (IRGSP)"/>
            <person name="Matsumoto T."/>
            <person name="Wu J."/>
            <person name="Kanamori H."/>
            <person name="Katayose Y."/>
            <person name="Fujisawa M."/>
            <person name="Namiki N."/>
            <person name="Mizuno H."/>
            <person name="Yamamoto K."/>
            <person name="Antonio B.A."/>
            <person name="Baba T."/>
            <person name="Sakata K."/>
            <person name="Nagamura Y."/>
            <person name="Aoki H."/>
            <person name="Arikawa K."/>
            <person name="Arita K."/>
            <person name="Bito T."/>
            <person name="Chiden Y."/>
            <person name="Fujitsuka N."/>
            <person name="Fukunaka R."/>
            <person name="Hamada M."/>
            <person name="Harada C."/>
            <person name="Hayashi A."/>
            <person name="Hijishita S."/>
            <person name="Honda M."/>
            <person name="Hosokawa S."/>
            <person name="Ichikawa Y."/>
            <person name="Idonuma A."/>
            <person name="Iijima M."/>
            <person name="Ikeda M."/>
            <person name="Ikeno M."/>
            <person name="Ito K."/>
            <person name="Ito S."/>
            <person name="Ito T."/>
            <person name="Ito Y."/>
            <person name="Ito Y."/>
            <person name="Iwabuchi A."/>
            <person name="Kamiya K."/>
            <person name="Karasawa W."/>
            <person name="Kurita K."/>
            <person name="Katagiri S."/>
            <person name="Kikuta A."/>
            <person name="Kobayashi H."/>
            <person name="Kobayashi N."/>
            <person name="Machita K."/>
            <person name="Maehara T."/>
            <person name="Masukawa M."/>
            <person name="Mizubayashi T."/>
            <person name="Mukai Y."/>
            <person name="Nagasaki H."/>
            <person name="Nagata Y."/>
            <person name="Naito S."/>
            <person name="Nakashima M."/>
            <person name="Nakama Y."/>
            <person name="Nakamichi Y."/>
            <person name="Nakamura M."/>
            <person name="Meguro A."/>
            <person name="Negishi M."/>
            <person name="Ohta I."/>
            <person name="Ohta T."/>
            <person name="Okamoto M."/>
            <person name="Ono N."/>
            <person name="Saji S."/>
            <person name="Sakaguchi M."/>
            <person name="Sakai K."/>
            <person name="Shibata M."/>
            <person name="Shimokawa T."/>
            <person name="Song J."/>
            <person name="Takazaki Y."/>
            <person name="Terasawa K."/>
            <person name="Tsugane M."/>
            <person name="Tsuji K."/>
            <person name="Ueda S."/>
            <person name="Waki K."/>
            <person name="Yamagata H."/>
            <person name="Yamamoto M."/>
            <person name="Yamamoto S."/>
            <person name="Yamane H."/>
            <person name="Yoshiki S."/>
            <person name="Yoshihara R."/>
            <person name="Yukawa K."/>
            <person name="Zhong H."/>
            <person name="Yano M."/>
            <person name="Yuan Q."/>
            <person name="Ouyang S."/>
            <person name="Liu J."/>
            <person name="Jones K.M."/>
            <person name="Gansberger K."/>
            <person name="Moffat K."/>
            <person name="Hill J."/>
            <person name="Bera J."/>
            <person name="Fadrosh D."/>
            <person name="Jin S."/>
            <person name="Johri S."/>
            <person name="Kim M."/>
            <person name="Overton L."/>
            <person name="Reardon M."/>
            <person name="Tsitrin T."/>
            <person name="Vuong H."/>
            <person name="Weaver B."/>
            <person name="Ciecko A."/>
            <person name="Tallon L."/>
            <person name="Jackson J."/>
            <person name="Pai G."/>
            <person name="Aken S.V."/>
            <person name="Utterback T."/>
            <person name="Reidmuller S."/>
            <person name="Feldblyum T."/>
            <person name="Hsiao J."/>
            <person name="Zismann V."/>
            <person name="Iobst S."/>
            <person name="de Vazeille A.R."/>
            <person name="Buell C.R."/>
            <person name="Ying K."/>
            <person name="Li Y."/>
            <person name="Lu T."/>
            <person name="Huang Y."/>
            <person name="Zhao Q."/>
            <person name="Feng Q."/>
            <person name="Zhang L."/>
            <person name="Zhu J."/>
            <person name="Weng Q."/>
            <person name="Mu J."/>
            <person name="Lu Y."/>
            <person name="Fan D."/>
            <person name="Liu Y."/>
            <person name="Guan J."/>
            <person name="Zhang Y."/>
            <person name="Yu S."/>
            <person name="Liu X."/>
            <person name="Zhang Y."/>
            <person name="Hong G."/>
            <person name="Han B."/>
            <person name="Choisne N."/>
            <person name="Demange N."/>
            <person name="Orjeda G."/>
            <person name="Samain S."/>
            <person name="Cattolico L."/>
            <person name="Pelletier E."/>
            <person name="Couloux A."/>
            <person name="Segurens B."/>
            <person name="Wincker P."/>
            <person name="D'Hont A."/>
            <person name="Scarpelli C."/>
            <person name="Weissenbach J."/>
            <person name="Salanoubat M."/>
            <person name="Quetier F."/>
            <person name="Yu Y."/>
            <person name="Kim H.R."/>
            <person name="Rambo T."/>
            <person name="Currie J."/>
            <person name="Collura K."/>
            <person name="Luo M."/>
            <person name="Yang T."/>
            <person name="Ammiraju J.S.S."/>
            <person name="Engler F."/>
            <person name="Soderlund C."/>
            <person name="Wing R.A."/>
            <person name="Palmer L.E."/>
            <person name="de la Bastide M."/>
            <person name="Spiegel L."/>
            <person name="Nascimento L."/>
            <person name="Zutavern T."/>
            <person name="O'Shaughnessy A."/>
            <person name="Dike S."/>
            <person name="Dedhia N."/>
            <person name="Preston R."/>
            <person name="Balija V."/>
            <person name="McCombie W.R."/>
            <person name="Chow T."/>
            <person name="Chen H."/>
            <person name="Chung M."/>
            <person name="Chen C."/>
            <person name="Shaw J."/>
            <person name="Wu H."/>
            <person name="Hsiao K."/>
            <person name="Chao Y."/>
            <person name="Chu M."/>
            <person name="Cheng C."/>
            <person name="Hour A."/>
            <person name="Lee P."/>
            <person name="Lin S."/>
            <person name="Lin Y."/>
            <person name="Liou J."/>
            <person name="Liu S."/>
            <person name="Hsing Y."/>
            <person name="Raghuvanshi S."/>
            <person name="Mohanty A."/>
            <person name="Bharti A.K."/>
            <person name="Gaur A."/>
            <person name="Gupta V."/>
            <person name="Kumar D."/>
            <person name="Ravi V."/>
            <person name="Vij S."/>
            <person name="Kapur A."/>
            <person name="Khurana P."/>
            <person name="Khurana P."/>
            <person name="Khurana J.P."/>
            <person name="Tyagi A.K."/>
            <person name="Gaikwad K."/>
            <person name="Singh A."/>
            <person name="Dalal V."/>
            <person name="Srivastava S."/>
            <person name="Dixit A."/>
            <person name="Pal A.K."/>
            <person name="Ghazi I.A."/>
            <person name="Yadav M."/>
            <person name="Pandit A."/>
            <person name="Bhargava A."/>
            <person name="Sureshbabu K."/>
            <person name="Batra K."/>
            <person name="Sharma T.R."/>
            <person name="Mohapatra T."/>
            <person name="Singh N.K."/>
            <person name="Messing J."/>
            <person name="Nelson A.B."/>
            <person name="Fuks G."/>
            <person name="Kavchok S."/>
            <person name="Keizer G."/>
            <person name="Linton E."/>
            <person name="Llaca V."/>
            <person name="Song R."/>
            <person name="Tanyolac B."/>
            <person name="Young S."/>
            <person name="Ho-Il K."/>
            <person name="Hahn J.H."/>
            <person name="Sangsakoo G."/>
            <person name="Vanavichit A."/>
            <person name="de Mattos Luiz.A.T."/>
            <person name="Zimmer P.D."/>
            <person name="Malone G."/>
            <person name="Dellagostin O."/>
            <person name="de Oliveira A.C."/>
            <person name="Bevan M."/>
            <person name="Bancroft I."/>
            <person name="Minx P."/>
            <person name="Cordum H."/>
            <person name="Wilson R."/>
            <person name="Cheng Z."/>
            <person name="Jin W."/>
            <person name="Jiang J."/>
            <person name="Leong S.A."/>
            <person name="Iwama H."/>
            <person name="Gojobori T."/>
            <person name="Itoh T."/>
            <person name="Niimura Y."/>
            <person name="Fujii Y."/>
            <person name="Habara T."/>
            <person name="Sakai H."/>
            <person name="Sato Y."/>
            <person name="Wilson G."/>
            <person name="Kumar K."/>
            <person name="McCouch S."/>
            <person name="Juretic N."/>
            <person name="Hoen D."/>
            <person name="Wright S."/>
            <person name="Bruskiewich R."/>
            <person name="Bureau T."/>
            <person name="Miyao A."/>
            <person name="Hirochika H."/>
            <person name="Nishikawa T."/>
            <person name="Kadowaki K."/>
            <person name="Sugiura M."/>
            <person name="Burr B."/>
            <person name="Sasaki T."/>
        </authorList>
    </citation>
    <scope>NUCLEOTIDE SEQUENCE [LARGE SCALE GENOMIC DNA]</scope>
    <source>
        <strain evidence="2">cv. Nipponbare</strain>
    </source>
</reference>
<gene>
    <name evidence="1" type="ordered locus">Os11g0690466</name>
    <name evidence="1" type="ORF">OSNPB_110690466</name>
</gene>
<reference evidence="1 2" key="3">
    <citation type="journal article" date="2013" name="Rice">
        <title>Improvement of the Oryza sativa Nipponbare reference genome using next generation sequence and optical map data.</title>
        <authorList>
            <person name="Kawahara Y."/>
            <person name="de la Bastide M."/>
            <person name="Hamilton J.P."/>
            <person name="Kanamori H."/>
            <person name="McCombie W.R."/>
            <person name="Ouyang S."/>
            <person name="Schwartz D.C."/>
            <person name="Tanaka T."/>
            <person name="Wu J."/>
            <person name="Zhou S."/>
            <person name="Childs K.L."/>
            <person name="Davidson R.M."/>
            <person name="Lin H."/>
            <person name="Quesada-Ocampo L."/>
            <person name="Vaillancourt B."/>
            <person name="Sakai H."/>
            <person name="Lee S.S."/>
            <person name="Kim J."/>
            <person name="Numa H."/>
            <person name="Itoh T."/>
            <person name="Buell C.R."/>
            <person name="Matsumoto T."/>
        </authorList>
    </citation>
    <scope>NUCLEOTIDE SEQUENCE [LARGE SCALE GENOMIC DNA]</scope>
    <source>
        <strain evidence="2">cv. Nipponbare</strain>
    </source>
</reference>
<protein>
    <submittedName>
        <fullName evidence="1">Os11g0690466 protein</fullName>
    </submittedName>
</protein>
<dbReference type="STRING" id="39947.A0A0P0Y5G8"/>
<dbReference type="InParanoid" id="A0A0P0Y5G8"/>
<dbReference type="Proteomes" id="UP000059680">
    <property type="component" value="Chromosome 11"/>
</dbReference>
<accession>A0A0P0Y5G8</accession>
<evidence type="ECO:0000313" key="2">
    <source>
        <dbReference type="Proteomes" id="UP000059680"/>
    </source>
</evidence>
<name>A0A0P0Y5G8_ORYSJ</name>
<keyword evidence="2" id="KW-1185">Reference proteome</keyword>
<reference evidence="1 2" key="2">
    <citation type="journal article" date="2013" name="Plant Cell Physiol.">
        <title>Rice Annotation Project Database (RAP-DB): an integrative and interactive database for rice genomics.</title>
        <authorList>
            <person name="Sakai H."/>
            <person name="Lee S.S."/>
            <person name="Tanaka T."/>
            <person name="Numa H."/>
            <person name="Kim J."/>
            <person name="Kawahara Y."/>
            <person name="Wakimoto H."/>
            <person name="Yang C.C."/>
            <person name="Iwamoto M."/>
            <person name="Abe T."/>
            <person name="Yamada Y."/>
            <person name="Muto A."/>
            <person name="Inokuchi H."/>
            <person name="Ikemura T."/>
            <person name="Matsumoto T."/>
            <person name="Sasaki T."/>
            <person name="Itoh T."/>
        </authorList>
    </citation>
    <scope>NUCLEOTIDE SEQUENCE [LARGE SCALE GENOMIC DNA]</scope>
    <source>
        <strain evidence="2">cv. Nipponbare</strain>
    </source>
</reference>
<dbReference type="PaxDb" id="39947-A0A0P0Y5G8"/>
<dbReference type="Gramene" id="Os11t0690466-00">
    <property type="protein sequence ID" value="Os11t0690466-00"/>
    <property type="gene ID" value="Os11g0690466"/>
</dbReference>
<evidence type="ECO:0000313" key="1">
    <source>
        <dbReference type="EMBL" id="BAT15309.1"/>
    </source>
</evidence>
<dbReference type="EMBL" id="AP014967">
    <property type="protein sequence ID" value="BAT15309.1"/>
    <property type="molecule type" value="Genomic_DNA"/>
</dbReference>
<sequence>MKHILKASFWDVLEDQHRNLCLQTTAHKSNYVLVTDIRLNDDLICKIFSTYLIKRIGALHCNMLVVVNSSPIDLTEGTVSKESAIAICDFAYFLLRECLYTNVFQKFTTIFFESIFKLLLLMFHAQENEYDGQNCDGTYYC</sequence>
<organism evidence="1 2">
    <name type="scientific">Oryza sativa subsp. japonica</name>
    <name type="common">Rice</name>
    <dbReference type="NCBI Taxonomy" id="39947"/>
    <lineage>
        <taxon>Eukaryota</taxon>
        <taxon>Viridiplantae</taxon>
        <taxon>Streptophyta</taxon>
        <taxon>Embryophyta</taxon>
        <taxon>Tracheophyta</taxon>
        <taxon>Spermatophyta</taxon>
        <taxon>Magnoliopsida</taxon>
        <taxon>Liliopsida</taxon>
        <taxon>Poales</taxon>
        <taxon>Poaceae</taxon>
        <taxon>BOP clade</taxon>
        <taxon>Oryzoideae</taxon>
        <taxon>Oryzeae</taxon>
        <taxon>Oryzinae</taxon>
        <taxon>Oryza</taxon>
        <taxon>Oryza sativa</taxon>
    </lineage>
</organism>